<protein>
    <recommendedName>
        <fullName evidence="4">SAF domain-containing protein</fullName>
    </recommendedName>
</protein>
<proteinExistence type="predicted"/>
<organism evidence="2 3">
    <name type="scientific">Candidatus Nephthysia bennettiae</name>
    <dbReference type="NCBI Taxonomy" id="3127016"/>
    <lineage>
        <taxon>Bacteria</taxon>
        <taxon>Bacillati</taxon>
        <taxon>Candidatus Dormiibacterota</taxon>
        <taxon>Candidatus Dormibacteria</taxon>
        <taxon>Candidatus Dormibacterales</taxon>
        <taxon>Candidatus Dormibacteraceae</taxon>
        <taxon>Candidatus Nephthysia</taxon>
    </lineage>
</organism>
<reference evidence="2" key="1">
    <citation type="submission" date="2020-10" db="EMBL/GenBank/DDBJ databases">
        <title>Ca. Dormibacterota MAGs.</title>
        <authorList>
            <person name="Montgomery K."/>
        </authorList>
    </citation>
    <scope>NUCLEOTIDE SEQUENCE [LARGE SCALE GENOMIC DNA]</scope>
    <source>
        <strain evidence="2">SC8812_S17_10</strain>
    </source>
</reference>
<gene>
    <name evidence="2" type="ORF">JF922_11155</name>
</gene>
<evidence type="ECO:0008006" key="4">
    <source>
        <dbReference type="Google" id="ProtNLM"/>
    </source>
</evidence>
<name>A0A934NDN5_9BACT</name>
<sequence length="241" mass="24800">MTQRRLVAAALTLVVLAVMGLIYLQVVAQSRATREAWLLTRDVSAGAILDDSNVKKVRVPLAGDQFSLLQESPVQRRTAHRLGAQSLLRPDDLLGSDVVQVPVSVRSAPSIGVGDSIDVYAVVGSRTVLVGRRLIVASTGNPLTLVVSASDEPYWIALQANNVSLFAAKSKGVGVPSQGQGIAVNEAVANLSGSALSGSVLTSPAAPGLANPTPAAQPTTTPPPSTPLPPSPSRSPAATPR</sequence>
<keyword evidence="3" id="KW-1185">Reference proteome</keyword>
<evidence type="ECO:0000313" key="3">
    <source>
        <dbReference type="Proteomes" id="UP000612893"/>
    </source>
</evidence>
<dbReference type="RefSeq" id="WP_338201785.1">
    <property type="nucleotide sequence ID" value="NZ_JAEKNR010000118.1"/>
</dbReference>
<feature type="compositionally biased region" description="Pro residues" evidence="1">
    <location>
        <begin position="220"/>
        <end position="233"/>
    </location>
</feature>
<feature type="region of interest" description="Disordered" evidence="1">
    <location>
        <begin position="202"/>
        <end position="241"/>
    </location>
</feature>
<accession>A0A934NDN5</accession>
<evidence type="ECO:0000313" key="2">
    <source>
        <dbReference type="EMBL" id="MBJ7598627.1"/>
    </source>
</evidence>
<evidence type="ECO:0000256" key="1">
    <source>
        <dbReference type="SAM" id="MobiDB-lite"/>
    </source>
</evidence>
<dbReference type="AlphaFoldDB" id="A0A934NDN5"/>
<dbReference type="Proteomes" id="UP000612893">
    <property type="component" value="Unassembled WGS sequence"/>
</dbReference>
<dbReference type="EMBL" id="JAEKNR010000118">
    <property type="protein sequence ID" value="MBJ7598627.1"/>
    <property type="molecule type" value="Genomic_DNA"/>
</dbReference>
<comment type="caution">
    <text evidence="2">The sequence shown here is derived from an EMBL/GenBank/DDBJ whole genome shotgun (WGS) entry which is preliminary data.</text>
</comment>